<evidence type="ECO:0000313" key="4">
    <source>
        <dbReference type="Proteomes" id="UP000635278"/>
    </source>
</evidence>
<dbReference type="Proteomes" id="UP000635278">
    <property type="component" value="Unassembled WGS sequence"/>
</dbReference>
<evidence type="ECO:0008006" key="5">
    <source>
        <dbReference type="Google" id="ProtNLM"/>
    </source>
</evidence>
<organism evidence="3 4">
    <name type="scientific">Acetobacter musti</name>
    <dbReference type="NCBI Taxonomy" id="864732"/>
    <lineage>
        <taxon>Bacteria</taxon>
        <taxon>Pseudomonadati</taxon>
        <taxon>Pseudomonadota</taxon>
        <taxon>Alphaproteobacteria</taxon>
        <taxon>Acetobacterales</taxon>
        <taxon>Acetobacteraceae</taxon>
        <taxon>Acetobacter</taxon>
    </lineage>
</organism>
<keyword evidence="4" id="KW-1185">Reference proteome</keyword>
<feature type="region of interest" description="Disordered" evidence="1">
    <location>
        <begin position="1"/>
        <end position="25"/>
    </location>
</feature>
<evidence type="ECO:0000313" key="3">
    <source>
        <dbReference type="EMBL" id="NHN83502.1"/>
    </source>
</evidence>
<evidence type="ECO:0000256" key="1">
    <source>
        <dbReference type="SAM" id="MobiDB-lite"/>
    </source>
</evidence>
<evidence type="ECO:0000256" key="2">
    <source>
        <dbReference type="SAM" id="Phobius"/>
    </source>
</evidence>
<keyword evidence="2" id="KW-1133">Transmembrane helix</keyword>
<keyword evidence="2" id="KW-0812">Transmembrane</keyword>
<dbReference type="RefSeq" id="WP_173581748.1">
    <property type="nucleotide sequence ID" value="NZ_WOTB01000002.1"/>
</dbReference>
<dbReference type="EMBL" id="WOTB01000002">
    <property type="protein sequence ID" value="NHN83502.1"/>
    <property type="molecule type" value="Genomic_DNA"/>
</dbReference>
<name>A0ABX0JKX7_9PROT</name>
<proteinExistence type="predicted"/>
<protein>
    <recommendedName>
        <fullName evidence="5">Protoheme IX farnesyltransferase</fullName>
    </recommendedName>
</protein>
<comment type="caution">
    <text evidence="3">The sequence shown here is derived from an EMBL/GenBank/DDBJ whole genome shotgun (WGS) entry which is preliminary data.</text>
</comment>
<keyword evidence="2" id="KW-0472">Membrane</keyword>
<gene>
    <name evidence="3" type="ORF">GOB93_02460</name>
</gene>
<sequence length="55" mass="5885">MAVMIATENAAERPAGPSASEQAELTRRQRGRVLSLVGFTLAMALVIYAVALIRL</sequence>
<reference evidence="3 4" key="1">
    <citation type="journal article" date="2020" name="Int. J. Syst. Evol. Microbiol.">
        <title>Novel acetic acid bacteria from cider fermentations: Acetobacter conturbans sp. nov. and Acetobacter fallax sp. nov.</title>
        <authorList>
            <person name="Sombolestani A.S."/>
            <person name="Cleenwerck I."/>
            <person name="Cnockaert M."/>
            <person name="Borremans W."/>
            <person name="Wieme A.D."/>
            <person name="De Vuyst L."/>
            <person name="Vandamme P."/>
        </authorList>
    </citation>
    <scope>NUCLEOTIDE SEQUENCE [LARGE SCALE GENOMIC DNA]</scope>
    <source>
        <strain evidence="3 4">LMG 30640</strain>
    </source>
</reference>
<accession>A0ABX0JKX7</accession>
<feature type="transmembrane region" description="Helical" evidence="2">
    <location>
        <begin position="33"/>
        <end position="53"/>
    </location>
</feature>